<protein>
    <submittedName>
        <fullName evidence="2">Uncharacterized protein</fullName>
    </submittedName>
</protein>
<dbReference type="Proteomes" id="UP001501576">
    <property type="component" value="Unassembled WGS sequence"/>
</dbReference>
<accession>A0ABP3NZR9</accession>
<gene>
    <name evidence="2" type="ORF">GCM10010390_65590</name>
</gene>
<evidence type="ECO:0000256" key="1">
    <source>
        <dbReference type="SAM" id="MobiDB-lite"/>
    </source>
</evidence>
<name>A0ABP3NZR9_9ACTN</name>
<feature type="region of interest" description="Disordered" evidence="1">
    <location>
        <begin position="1"/>
        <end position="21"/>
    </location>
</feature>
<evidence type="ECO:0000313" key="2">
    <source>
        <dbReference type="EMBL" id="GAA0554384.1"/>
    </source>
</evidence>
<sequence length="115" mass="13671">MARKSVRTCSQCGSPLPEGSRRSRRYCSAACRTKAWRWKREREEWWRSNKEFAAALREGRPYHRPRQRCPVCKGWWFTGEATGGNRKRVDALYCSPRCRTRAYRQRRSRSEGVTP</sequence>
<comment type="caution">
    <text evidence="2">The sequence shown here is derived from an EMBL/GenBank/DDBJ whole genome shotgun (WGS) entry which is preliminary data.</text>
</comment>
<reference evidence="3" key="1">
    <citation type="journal article" date="2019" name="Int. J. Syst. Evol. Microbiol.">
        <title>The Global Catalogue of Microorganisms (GCM) 10K type strain sequencing project: providing services to taxonomists for standard genome sequencing and annotation.</title>
        <authorList>
            <consortium name="The Broad Institute Genomics Platform"/>
            <consortium name="The Broad Institute Genome Sequencing Center for Infectious Disease"/>
            <person name="Wu L."/>
            <person name="Ma J."/>
        </authorList>
    </citation>
    <scope>NUCLEOTIDE SEQUENCE [LARGE SCALE GENOMIC DNA]</scope>
    <source>
        <strain evidence="3">JCM 5052</strain>
    </source>
</reference>
<keyword evidence="3" id="KW-1185">Reference proteome</keyword>
<evidence type="ECO:0000313" key="3">
    <source>
        <dbReference type="Proteomes" id="UP001501576"/>
    </source>
</evidence>
<organism evidence="2 3">
    <name type="scientific">Streptomyces mordarskii</name>
    <dbReference type="NCBI Taxonomy" id="1226758"/>
    <lineage>
        <taxon>Bacteria</taxon>
        <taxon>Bacillati</taxon>
        <taxon>Actinomycetota</taxon>
        <taxon>Actinomycetes</taxon>
        <taxon>Kitasatosporales</taxon>
        <taxon>Streptomycetaceae</taxon>
        <taxon>Streptomyces</taxon>
    </lineage>
</organism>
<proteinExistence type="predicted"/>
<dbReference type="EMBL" id="BAAABZ010000071">
    <property type="protein sequence ID" value="GAA0554384.1"/>
    <property type="molecule type" value="Genomic_DNA"/>
</dbReference>